<keyword evidence="8" id="KW-0238">DNA-binding</keyword>
<dbReference type="InterPro" id="IPR007146">
    <property type="entry name" value="Sas10/Utp3/C1D"/>
</dbReference>
<keyword evidence="4 6" id="KW-0694">RNA-binding</keyword>
<feature type="compositionally biased region" description="Polar residues" evidence="7">
    <location>
        <begin position="154"/>
        <end position="168"/>
    </location>
</feature>
<proteinExistence type="inferred from homology"/>
<evidence type="ECO:0000256" key="3">
    <source>
        <dbReference type="ARBA" id="ARBA00022552"/>
    </source>
</evidence>
<dbReference type="AlphaFoldDB" id="A0A9P6FMA2"/>
<evidence type="ECO:0000256" key="5">
    <source>
        <dbReference type="ARBA" id="ARBA00023242"/>
    </source>
</evidence>
<sequence length="185" mass="19964">MSKQSLVTQELPTNYENATNILLSSLAELETMLAPLFATRSSLSEIVAKLDTEKRCQLELLIAYSINTLAFINLKANGIAPKSHPVMAELARIRTYTERLKEATQGASKPSMEVDKEAAERFIRGALAPNLSADKKAAAAAAASANKNEDENMESTGTGSAAATSQNNRSRRGRARADPFQGYSK</sequence>
<evidence type="ECO:0000256" key="1">
    <source>
        <dbReference type="ARBA" id="ARBA00004123"/>
    </source>
</evidence>
<dbReference type="GO" id="GO:0005730">
    <property type="term" value="C:nucleolus"/>
    <property type="evidence" value="ECO:0007669"/>
    <property type="project" value="TreeGrafter"/>
</dbReference>
<evidence type="ECO:0000313" key="9">
    <source>
        <dbReference type="Proteomes" id="UP000780801"/>
    </source>
</evidence>
<dbReference type="GO" id="GO:0000460">
    <property type="term" value="P:maturation of 5.8S rRNA"/>
    <property type="evidence" value="ECO:0007669"/>
    <property type="project" value="TreeGrafter"/>
</dbReference>
<dbReference type="GO" id="GO:0003723">
    <property type="term" value="F:RNA binding"/>
    <property type="evidence" value="ECO:0007669"/>
    <property type="project" value="UniProtKB-UniRule"/>
</dbReference>
<evidence type="ECO:0000256" key="4">
    <source>
        <dbReference type="ARBA" id="ARBA00022884"/>
    </source>
</evidence>
<dbReference type="GO" id="GO:0010468">
    <property type="term" value="P:regulation of gene expression"/>
    <property type="evidence" value="ECO:0007669"/>
    <property type="project" value="TreeGrafter"/>
</dbReference>
<dbReference type="PANTHER" id="PTHR15341:SF3">
    <property type="entry name" value="NUCLEAR NUCLEIC ACID-BINDING PROTEIN C1D"/>
    <property type="match status" value="1"/>
</dbReference>
<feature type="region of interest" description="Disordered" evidence="7">
    <location>
        <begin position="138"/>
        <end position="185"/>
    </location>
</feature>
<keyword evidence="3 6" id="KW-0698">rRNA processing</keyword>
<dbReference type="OrthoDB" id="10261072at2759"/>
<dbReference type="EMBL" id="JAABOA010003855">
    <property type="protein sequence ID" value="KAF9578250.1"/>
    <property type="molecule type" value="Genomic_DNA"/>
</dbReference>
<evidence type="ECO:0000256" key="7">
    <source>
        <dbReference type="SAM" id="MobiDB-lite"/>
    </source>
</evidence>
<comment type="subcellular location">
    <subcellularLocation>
        <location evidence="1 6">Nucleus</location>
    </subcellularLocation>
</comment>
<evidence type="ECO:0000256" key="6">
    <source>
        <dbReference type="RuleBase" id="RU368003"/>
    </source>
</evidence>
<protein>
    <recommendedName>
        <fullName evidence="6">Exosome complex protein</fullName>
    </recommendedName>
</protein>
<gene>
    <name evidence="8" type="primary">C1D</name>
    <name evidence="8" type="ORF">BGW38_006050</name>
</gene>
<comment type="caution">
    <text evidence="8">The sequence shown here is derived from an EMBL/GenBank/DDBJ whole genome shotgun (WGS) entry which is preliminary data.</text>
</comment>
<dbReference type="Proteomes" id="UP000780801">
    <property type="component" value="Unassembled WGS sequence"/>
</dbReference>
<evidence type="ECO:0000313" key="8">
    <source>
        <dbReference type="EMBL" id="KAF9578250.1"/>
    </source>
</evidence>
<dbReference type="GO" id="GO:0003677">
    <property type="term" value="F:DNA binding"/>
    <property type="evidence" value="ECO:0007669"/>
    <property type="project" value="UniProtKB-KW"/>
</dbReference>
<keyword evidence="9" id="KW-1185">Reference proteome</keyword>
<dbReference type="PANTHER" id="PTHR15341">
    <property type="entry name" value="SUN-COR STEROID HORMONE RECEPTOR CO-REPRESSOR"/>
    <property type="match status" value="1"/>
</dbReference>
<dbReference type="Pfam" id="PF04000">
    <property type="entry name" value="Sas10_Utp3"/>
    <property type="match status" value="1"/>
</dbReference>
<comment type="function">
    <text evidence="6">Required for exosome-dependent processing of pre-rRNA and small nucleolar RNA (snRNA) precursors. Involved in processing of 35S pre-rRNA at the A0, A1 and A2 sites.</text>
</comment>
<reference evidence="8" key="1">
    <citation type="journal article" date="2020" name="Fungal Divers.">
        <title>Resolving the Mortierellaceae phylogeny through synthesis of multi-gene phylogenetics and phylogenomics.</title>
        <authorList>
            <person name="Vandepol N."/>
            <person name="Liber J."/>
            <person name="Desiro A."/>
            <person name="Na H."/>
            <person name="Kennedy M."/>
            <person name="Barry K."/>
            <person name="Grigoriev I.V."/>
            <person name="Miller A.N."/>
            <person name="O'Donnell K."/>
            <person name="Stajich J.E."/>
            <person name="Bonito G."/>
        </authorList>
    </citation>
    <scope>NUCLEOTIDE SEQUENCE</scope>
    <source>
        <strain evidence="8">KOD1015</strain>
    </source>
</reference>
<evidence type="ECO:0000256" key="2">
    <source>
        <dbReference type="ARBA" id="ARBA00009154"/>
    </source>
</evidence>
<name>A0A9P6FMA2_9FUNG</name>
<dbReference type="InterPro" id="IPR011082">
    <property type="entry name" value="Exosome-assoc_fac/DNA_repair"/>
</dbReference>
<dbReference type="GO" id="GO:0000178">
    <property type="term" value="C:exosome (RNase complex)"/>
    <property type="evidence" value="ECO:0007669"/>
    <property type="project" value="TreeGrafter"/>
</dbReference>
<organism evidence="8 9">
    <name type="scientific">Lunasporangiospora selenospora</name>
    <dbReference type="NCBI Taxonomy" id="979761"/>
    <lineage>
        <taxon>Eukaryota</taxon>
        <taxon>Fungi</taxon>
        <taxon>Fungi incertae sedis</taxon>
        <taxon>Mucoromycota</taxon>
        <taxon>Mortierellomycotina</taxon>
        <taxon>Mortierellomycetes</taxon>
        <taxon>Mortierellales</taxon>
        <taxon>Mortierellaceae</taxon>
        <taxon>Lunasporangiospora</taxon>
    </lineage>
</organism>
<keyword evidence="5 6" id="KW-0539">Nucleus</keyword>
<accession>A0A9P6FMA2</accession>
<comment type="similarity">
    <text evidence="2 6">Belongs to the C1D family.</text>
</comment>